<evidence type="ECO:0000313" key="3">
    <source>
        <dbReference type="EMBL" id="MDO6414409.1"/>
    </source>
</evidence>
<protein>
    <submittedName>
        <fullName evidence="3">S26 family signal peptidase</fullName>
    </submittedName>
</protein>
<feature type="domain" description="Peptidase S26" evidence="2">
    <location>
        <begin position="71"/>
        <end position="183"/>
    </location>
</feature>
<keyword evidence="1" id="KW-1133">Transmembrane helix</keyword>
<dbReference type="Proteomes" id="UP001169764">
    <property type="component" value="Unassembled WGS sequence"/>
</dbReference>
<dbReference type="InterPro" id="IPR036286">
    <property type="entry name" value="LexA/Signal_pep-like_sf"/>
</dbReference>
<dbReference type="InterPro" id="IPR019533">
    <property type="entry name" value="Peptidase_S26"/>
</dbReference>
<name>A0ABT8Y7X4_9SPHN</name>
<comment type="caution">
    <text evidence="3">The sequence shown here is derived from an EMBL/GenBank/DDBJ whole genome shotgun (WGS) entry which is preliminary data.</text>
</comment>
<reference evidence="3" key="1">
    <citation type="submission" date="2023-07" db="EMBL/GenBank/DDBJ databases">
        <authorList>
            <person name="Kim M."/>
        </authorList>
    </citation>
    <scope>NUCLEOTIDE SEQUENCE</scope>
    <source>
        <strain evidence="3">BIUV-7</strain>
    </source>
</reference>
<gene>
    <name evidence="3" type="ORF">Q4F19_08450</name>
</gene>
<sequence length="186" mass="20616">MASADALTDVSTAFAPFQFWTPKRRRWYSILAGLAVVWGGYNAVAGWRDRHAFLINATESLPYWAFLIERGRVPGKGQLVSFDPPRTPLVLRHFGRRPPMFNKYVWGVGGDSVTRVNRTFFVNGVKVAVAKPVSRLGEPLALGPVGKIPIGCMFVGTPHKDGFDSRYAQIGWICRNRVIGTATPIL</sequence>
<organism evidence="3 4">
    <name type="scientific">Sphingomonas natans</name>
    <dbReference type="NCBI Taxonomy" id="3063330"/>
    <lineage>
        <taxon>Bacteria</taxon>
        <taxon>Pseudomonadati</taxon>
        <taxon>Pseudomonadota</taxon>
        <taxon>Alphaproteobacteria</taxon>
        <taxon>Sphingomonadales</taxon>
        <taxon>Sphingomonadaceae</taxon>
        <taxon>Sphingomonas</taxon>
    </lineage>
</organism>
<dbReference type="EMBL" id="JAUOTP010000003">
    <property type="protein sequence ID" value="MDO6414409.1"/>
    <property type="molecule type" value="Genomic_DNA"/>
</dbReference>
<keyword evidence="1" id="KW-0812">Transmembrane</keyword>
<keyword evidence="1" id="KW-0472">Membrane</keyword>
<evidence type="ECO:0000313" key="4">
    <source>
        <dbReference type="Proteomes" id="UP001169764"/>
    </source>
</evidence>
<dbReference type="Pfam" id="PF10502">
    <property type="entry name" value="Peptidase_S26"/>
    <property type="match status" value="1"/>
</dbReference>
<accession>A0ABT8Y7X4</accession>
<proteinExistence type="predicted"/>
<dbReference type="SUPFAM" id="SSF51306">
    <property type="entry name" value="LexA/Signal peptidase"/>
    <property type="match status" value="1"/>
</dbReference>
<evidence type="ECO:0000256" key="1">
    <source>
        <dbReference type="SAM" id="Phobius"/>
    </source>
</evidence>
<dbReference type="RefSeq" id="WP_303541552.1">
    <property type="nucleotide sequence ID" value="NZ_JAUOTP010000003.1"/>
</dbReference>
<feature type="transmembrane region" description="Helical" evidence="1">
    <location>
        <begin position="27"/>
        <end position="44"/>
    </location>
</feature>
<keyword evidence="4" id="KW-1185">Reference proteome</keyword>
<evidence type="ECO:0000259" key="2">
    <source>
        <dbReference type="Pfam" id="PF10502"/>
    </source>
</evidence>